<feature type="transmembrane region" description="Helical" evidence="6">
    <location>
        <begin position="222"/>
        <end position="246"/>
    </location>
</feature>
<comment type="caution">
    <text evidence="8">The sequence shown here is derived from an EMBL/GenBank/DDBJ whole genome shotgun (WGS) entry which is preliminary data.</text>
</comment>
<sequence>MDVDTATTSARPEKVHGSKFRYWADKLAVESEPGLTKAQLMLTNHDLKPVEPERRQWGPWNFVAFWVADSFNVNTWMISSSMVVGGLSWWQSWLCVWLGYAIAGAFICLTGRIGAVYHIGFPVVNRSSFGIWGSLWPVFNRAAMACIWYGVQAYIGGNCVYLMIRSIWKSWDRETINPGGFPSDSGTSTAEYVSFFIFWFCSLPAIWFPVHKIRHLFTVKSYVAPCAGIAFLIWAVVRAGGVGPIIRQPAKLQGSDLAWEFVKGVMSSIANFATLIVNDPDFSRFARKPRDALWSQLITIPTGFAFTSFIGIIVSSSSTVIYNLDEPIWNPLSLLERFIDDGGSGQRFGVFVIASSFALAQLGTNIAANSVSAGTDMTALLPRYLSIRRGGYICAAVGLAMCPYTLLTDSNKFTTYLSAYSVFLSSIAGVMCSDYYFVRKGYLEIKELYDARKAGPYFYTWGINWRAYAAYIGGILINVVGFAGEIGRDVPVGAKYIYNINFFAGFIVSSGMYWGLCKIFPVPATSDRWMEVGEEIDDIRVAYDSNSQDFDEEAVTAERPEAMKLINVHTLEIETFNAGEQVPRYAILSHTWGSDEISFQEWITNFGNPSPEYLEKDGYLKIINACSKTRDDKLRYLWVDTICIDKSSSAELSEAINSMFAWYERATVCIVYMADVEWEDELIHKIHTNQYSSFGSSRWFTRGWTLQELLAPRKVFFFTKEWTEIGTKSELMFKISKITGIDVSYLTDTRRIWSASIAARMSWASNRHTTRPEDIAYCLLGIFDINMPLLYGEGSRAFLRLQEEIIKSADDHTIFCWTWDADKTPDQWQSVLAPSPSVFSNSGSFVATHRNFESAPYQVTNVGLRIKLPVVAAVNCLCAMLSVISTDDADPEHKRMMCLPLMEEGHIYRRCPFPDLEEYRGSHAMAVSPSV</sequence>
<dbReference type="InterPro" id="IPR010730">
    <property type="entry name" value="HET"/>
</dbReference>
<evidence type="ECO:0000256" key="2">
    <source>
        <dbReference type="ARBA" id="ARBA00008974"/>
    </source>
</evidence>
<keyword evidence="4 6" id="KW-1133">Transmembrane helix</keyword>
<evidence type="ECO:0000256" key="4">
    <source>
        <dbReference type="ARBA" id="ARBA00022989"/>
    </source>
</evidence>
<comment type="subcellular location">
    <subcellularLocation>
        <location evidence="1">Membrane</location>
        <topology evidence="1">Multi-pass membrane protein</topology>
    </subcellularLocation>
</comment>
<evidence type="ECO:0000256" key="1">
    <source>
        <dbReference type="ARBA" id="ARBA00004141"/>
    </source>
</evidence>
<dbReference type="Pfam" id="PF06985">
    <property type="entry name" value="HET"/>
    <property type="match status" value="1"/>
</dbReference>
<dbReference type="GO" id="GO:0015205">
    <property type="term" value="F:nucleobase transmembrane transporter activity"/>
    <property type="evidence" value="ECO:0007669"/>
    <property type="project" value="TreeGrafter"/>
</dbReference>
<keyword evidence="5 6" id="KW-0472">Membrane</keyword>
<feature type="transmembrane region" description="Helical" evidence="6">
    <location>
        <begin position="192"/>
        <end position="210"/>
    </location>
</feature>
<evidence type="ECO:0000259" key="7">
    <source>
        <dbReference type="Pfam" id="PF06985"/>
    </source>
</evidence>
<evidence type="ECO:0000256" key="5">
    <source>
        <dbReference type="ARBA" id="ARBA00023136"/>
    </source>
</evidence>
<evidence type="ECO:0000313" key="8">
    <source>
        <dbReference type="EMBL" id="KAK1844311.1"/>
    </source>
</evidence>
<proteinExistence type="inferred from homology"/>
<protein>
    <submittedName>
        <fullName evidence="8">Uracil permease 4</fullName>
    </submittedName>
</protein>
<dbReference type="PANTHER" id="PTHR30618">
    <property type="entry name" value="NCS1 FAMILY PURINE/PYRIMIDINE TRANSPORTER"/>
    <property type="match status" value="1"/>
</dbReference>
<evidence type="ECO:0000256" key="3">
    <source>
        <dbReference type="ARBA" id="ARBA00022692"/>
    </source>
</evidence>
<feature type="transmembrane region" description="Helical" evidence="6">
    <location>
        <begin position="419"/>
        <end position="438"/>
    </location>
</feature>
<dbReference type="Proteomes" id="UP001243330">
    <property type="component" value="Unassembled WGS sequence"/>
</dbReference>
<evidence type="ECO:0000256" key="6">
    <source>
        <dbReference type="SAM" id="Phobius"/>
    </source>
</evidence>
<dbReference type="CDD" id="cd11482">
    <property type="entry name" value="SLC-NCS1sbd_NRT1-like"/>
    <property type="match status" value="1"/>
</dbReference>
<feature type="domain" description="Heterokaryon incompatibility" evidence="7">
    <location>
        <begin position="585"/>
        <end position="680"/>
    </location>
</feature>
<feature type="transmembrane region" description="Helical" evidence="6">
    <location>
        <begin position="465"/>
        <end position="484"/>
    </location>
</feature>
<accession>A0AAD9AA41</accession>
<feature type="transmembrane region" description="Helical" evidence="6">
    <location>
        <begin position="390"/>
        <end position="407"/>
    </location>
</feature>
<keyword evidence="9" id="KW-1185">Reference proteome</keyword>
<feature type="transmembrane region" description="Helical" evidence="6">
    <location>
        <begin position="142"/>
        <end position="164"/>
    </location>
</feature>
<feature type="transmembrane region" description="Helical" evidence="6">
    <location>
        <begin position="63"/>
        <end position="90"/>
    </location>
</feature>
<organism evidence="8 9">
    <name type="scientific">Colletotrichum chrysophilum</name>
    <dbReference type="NCBI Taxonomy" id="1836956"/>
    <lineage>
        <taxon>Eukaryota</taxon>
        <taxon>Fungi</taxon>
        <taxon>Dikarya</taxon>
        <taxon>Ascomycota</taxon>
        <taxon>Pezizomycotina</taxon>
        <taxon>Sordariomycetes</taxon>
        <taxon>Hypocreomycetidae</taxon>
        <taxon>Glomerellales</taxon>
        <taxon>Glomerellaceae</taxon>
        <taxon>Colletotrichum</taxon>
        <taxon>Colletotrichum gloeosporioides species complex</taxon>
    </lineage>
</organism>
<dbReference type="NCBIfam" id="TIGR00800">
    <property type="entry name" value="ncs1"/>
    <property type="match status" value="1"/>
</dbReference>
<dbReference type="EMBL" id="JAQOWY010000317">
    <property type="protein sequence ID" value="KAK1844311.1"/>
    <property type="molecule type" value="Genomic_DNA"/>
</dbReference>
<dbReference type="InterPro" id="IPR045225">
    <property type="entry name" value="Uracil/uridine/allantoin_perm"/>
</dbReference>
<feature type="transmembrane region" description="Helical" evidence="6">
    <location>
        <begin position="496"/>
        <end position="516"/>
    </location>
</feature>
<name>A0AAD9AA41_9PEZI</name>
<dbReference type="FunFam" id="1.10.4160.10:FF:000001">
    <property type="entry name" value="Uracil permease, putative"/>
    <property type="match status" value="1"/>
</dbReference>
<dbReference type="InterPro" id="IPR012681">
    <property type="entry name" value="NCS1"/>
</dbReference>
<reference evidence="8" key="1">
    <citation type="submission" date="2023-01" db="EMBL/GenBank/DDBJ databases">
        <title>Colletotrichum chrysophilum M932 genome sequence.</title>
        <authorList>
            <person name="Baroncelli R."/>
        </authorList>
    </citation>
    <scope>NUCLEOTIDE SEQUENCE</scope>
    <source>
        <strain evidence="8">M932</strain>
    </source>
</reference>
<dbReference type="Gene3D" id="1.10.4160.10">
    <property type="entry name" value="Hydantoin permease"/>
    <property type="match status" value="1"/>
</dbReference>
<gene>
    <name evidence="8" type="ORF">CCHR01_13074</name>
</gene>
<comment type="similarity">
    <text evidence="2">Belongs to the purine-cytosine permease (2.A.39) family.</text>
</comment>
<dbReference type="GO" id="GO:0005886">
    <property type="term" value="C:plasma membrane"/>
    <property type="evidence" value="ECO:0007669"/>
    <property type="project" value="TreeGrafter"/>
</dbReference>
<keyword evidence="3 6" id="KW-0812">Transmembrane</keyword>
<dbReference type="Pfam" id="PF02133">
    <property type="entry name" value="Transp_cyt_pur"/>
    <property type="match status" value="1"/>
</dbReference>
<evidence type="ECO:0000313" key="9">
    <source>
        <dbReference type="Proteomes" id="UP001243330"/>
    </source>
</evidence>
<dbReference type="InterPro" id="IPR001248">
    <property type="entry name" value="Pur-cyt_permease"/>
</dbReference>
<feature type="transmembrane region" description="Helical" evidence="6">
    <location>
        <begin position="96"/>
        <end position="121"/>
    </location>
</feature>
<dbReference type="AlphaFoldDB" id="A0AAD9AA41"/>
<dbReference type="PANTHER" id="PTHR30618:SF2">
    <property type="entry name" value="ALLANTOIN PERMEASE-RELATED"/>
    <property type="match status" value="1"/>
</dbReference>
<feature type="transmembrane region" description="Helical" evidence="6">
    <location>
        <begin position="297"/>
        <end position="322"/>
    </location>
</feature>